<dbReference type="SUPFAM" id="SSF51306">
    <property type="entry name" value="LexA/Signal peptidase"/>
    <property type="match status" value="1"/>
</dbReference>
<dbReference type="InterPro" id="IPR039418">
    <property type="entry name" value="LexA-like"/>
</dbReference>
<dbReference type="SUPFAM" id="SSF47413">
    <property type="entry name" value="lambda repressor-like DNA-binding domains"/>
    <property type="match status" value="1"/>
</dbReference>
<keyword evidence="2" id="KW-0238">DNA-binding</keyword>
<dbReference type="AlphaFoldDB" id="A0A853IEK8"/>
<dbReference type="Pfam" id="PF00717">
    <property type="entry name" value="Peptidase_S24"/>
    <property type="match status" value="1"/>
</dbReference>
<dbReference type="RefSeq" id="WP_180570969.1">
    <property type="nucleotide sequence ID" value="NZ_JACCKB010000056.1"/>
</dbReference>
<dbReference type="Gene3D" id="2.10.109.10">
    <property type="entry name" value="Umud Fragment, subunit A"/>
    <property type="match status" value="1"/>
</dbReference>
<dbReference type="Pfam" id="PF01381">
    <property type="entry name" value="HTH_3"/>
    <property type="match status" value="1"/>
</dbReference>
<feature type="domain" description="HTH cro/C1-type" evidence="4">
    <location>
        <begin position="7"/>
        <end position="60"/>
    </location>
</feature>
<dbReference type="CDD" id="cd00093">
    <property type="entry name" value="HTH_XRE"/>
    <property type="match status" value="1"/>
</dbReference>
<evidence type="ECO:0000313" key="5">
    <source>
        <dbReference type="EMBL" id="NYZ68968.1"/>
    </source>
</evidence>
<evidence type="ECO:0000259" key="4">
    <source>
        <dbReference type="PROSITE" id="PS50943"/>
    </source>
</evidence>
<keyword evidence="3" id="KW-0804">Transcription</keyword>
<dbReference type="InterPro" id="IPR001387">
    <property type="entry name" value="Cro/C1-type_HTH"/>
</dbReference>
<reference evidence="5 6" key="1">
    <citation type="submission" date="2020-07" db="EMBL/GenBank/DDBJ databases">
        <title>Endozoicomonas sp. nov., isolated from sediment.</title>
        <authorList>
            <person name="Gu T."/>
        </authorList>
    </citation>
    <scope>NUCLEOTIDE SEQUENCE [LARGE SCALE GENOMIC DNA]</scope>
    <source>
        <strain evidence="5 6">SM1973</strain>
    </source>
</reference>
<name>A0A853IEK8_9GAMM</name>
<dbReference type="InterPro" id="IPR010982">
    <property type="entry name" value="Lambda_DNA-bd_dom_sf"/>
</dbReference>
<dbReference type="PANTHER" id="PTHR40661:SF3">
    <property type="entry name" value="FELS-1 PROPHAGE TRANSCRIPTIONAL REGULATOR"/>
    <property type="match status" value="1"/>
</dbReference>
<evidence type="ECO:0000256" key="1">
    <source>
        <dbReference type="ARBA" id="ARBA00023015"/>
    </source>
</evidence>
<dbReference type="InterPro" id="IPR036286">
    <property type="entry name" value="LexA/Signal_pep-like_sf"/>
</dbReference>
<dbReference type="PROSITE" id="PS50943">
    <property type="entry name" value="HTH_CROC1"/>
    <property type="match status" value="1"/>
</dbReference>
<keyword evidence="6" id="KW-1185">Reference proteome</keyword>
<accession>A0A853IEK8</accession>
<proteinExistence type="predicted"/>
<comment type="caution">
    <text evidence="5">The sequence shown here is derived from an EMBL/GenBank/DDBJ whole genome shotgun (WGS) entry which is preliminary data.</text>
</comment>
<gene>
    <name evidence="5" type="ORF">H0A36_23390</name>
</gene>
<organism evidence="5 6">
    <name type="scientific">Spartinivicinus marinus</name>
    <dbReference type="NCBI Taxonomy" id="2994442"/>
    <lineage>
        <taxon>Bacteria</taxon>
        <taxon>Pseudomonadati</taxon>
        <taxon>Pseudomonadota</taxon>
        <taxon>Gammaproteobacteria</taxon>
        <taxon>Oceanospirillales</taxon>
        <taxon>Zooshikellaceae</taxon>
        <taxon>Spartinivicinus</taxon>
    </lineage>
</organism>
<evidence type="ECO:0000313" key="6">
    <source>
        <dbReference type="Proteomes" id="UP000569732"/>
    </source>
</evidence>
<dbReference type="EMBL" id="JACCKB010000056">
    <property type="protein sequence ID" value="NYZ68968.1"/>
    <property type="molecule type" value="Genomic_DNA"/>
</dbReference>
<sequence>MNIGERIKLRRKELGLTQEQLARMVNVSQAAIHKLEEGRTRQPRNILDLASALKCQPEWLLHGGDEPVILPVTPISAPIGLYPIISWEQASQWPNISTNQLSLLEHLPCGVQCSEQAFILEVQGISMEPIFQEGEMIYVDPQVEPKSGKYVVAQPNKTSDVTFKQLFIEGSNKYLKSANPNWPEQITHLDASSRIIGTVIFSGRRY</sequence>
<dbReference type="PANTHER" id="PTHR40661">
    <property type="match status" value="1"/>
</dbReference>
<evidence type="ECO:0000256" key="2">
    <source>
        <dbReference type="ARBA" id="ARBA00023125"/>
    </source>
</evidence>
<keyword evidence="1" id="KW-0805">Transcription regulation</keyword>
<dbReference type="CDD" id="cd06529">
    <property type="entry name" value="S24_LexA-like"/>
    <property type="match status" value="1"/>
</dbReference>
<dbReference type="Proteomes" id="UP000569732">
    <property type="component" value="Unassembled WGS sequence"/>
</dbReference>
<dbReference type="InterPro" id="IPR015927">
    <property type="entry name" value="Peptidase_S24_S26A/B/C"/>
</dbReference>
<protein>
    <submittedName>
        <fullName evidence="5">Helix-turn-helix domain-containing protein</fullName>
    </submittedName>
</protein>
<dbReference type="GO" id="GO:0003677">
    <property type="term" value="F:DNA binding"/>
    <property type="evidence" value="ECO:0007669"/>
    <property type="project" value="UniProtKB-KW"/>
</dbReference>
<dbReference type="Gene3D" id="1.10.260.40">
    <property type="entry name" value="lambda repressor-like DNA-binding domains"/>
    <property type="match status" value="1"/>
</dbReference>
<dbReference type="SMART" id="SM00530">
    <property type="entry name" value="HTH_XRE"/>
    <property type="match status" value="1"/>
</dbReference>
<evidence type="ECO:0000256" key="3">
    <source>
        <dbReference type="ARBA" id="ARBA00023163"/>
    </source>
</evidence>